<keyword evidence="11" id="KW-0460">Magnesium</keyword>
<feature type="compositionally biased region" description="Basic and acidic residues" evidence="16">
    <location>
        <begin position="461"/>
        <end position="478"/>
    </location>
</feature>
<gene>
    <name evidence="20" type="ORF">KFL_001780050</name>
</gene>
<dbReference type="InterPro" id="IPR003674">
    <property type="entry name" value="Oligo_trans_STT3"/>
</dbReference>
<feature type="transmembrane region" description="Helical" evidence="17">
    <location>
        <begin position="169"/>
        <end position="194"/>
    </location>
</feature>
<dbReference type="PANTHER" id="PTHR13872:SF48">
    <property type="entry name" value="DOLICHYL-DIPHOSPHOOLIGOSACCHARIDE--PROTEIN GLYCOSYLTRANSFERASE SUBUNIT STT3A"/>
    <property type="match status" value="1"/>
</dbReference>
<feature type="region of interest" description="Disordered" evidence="16">
    <location>
        <begin position="749"/>
        <end position="786"/>
    </location>
</feature>
<proteinExistence type="inferred from homology"/>
<sequence length="786" mass="86419">MAEERSGIKNSGLSAVVCAFTLLLICIMAFAIRLFSVVKYESVIHEFDPYFNLRVSQFLAKNGPYAMWNWFDDRTWYPLGRVIGGTVYPGLMLTAGTMWWILNSLHITIDIGTVCVFTSPIFSANCAWATFLLTKEVKGTGAGLTAAALIATVPSYISRSVAGSYDNEGIAIFALVFTFYLYVKTLNTGSLFWATANALAYFYMVCSWGGYTFIINLIPIHMLACLLAGKYSAHLYIAYAPFIIFGTLLAASVPVVGFNAVMTSEHFASVLVFAVLHVFALVAYLKRTLPPAALKAATAAILTIGAVGAAAFAFLLVGLVAASPTLGWSGRSLSLLDPTYAGKYIPIIASVSEHQPPTWPSYFMDLHVLILLIPAGIAACFMPLSVPSAFLILYGVVSVYFSGAMVRLMLVLAPAACILAGIGLSEGLHVFARSLKHGVVNMKEEIAKAGEEDEDEGAEGASKEVVKSGSKEGARDAAARASKKKSVKKRSWEKPWWTRSEGPIPFEMAAVGIALALLLMFFFVLHCVWASAEAYSAPSIVLASHNPDGSTHIFDDFREAYGWLRHNTDENTKVASWWDYGYQTTAMANRTVIVDNNTWNNTHIATVGMAMSSPEREAWKIFKSLDVEYVFVIFGGFVGYSGDDIAKFLWMVRIGGGVYPHIKEPDYLKHGSYRIDSGATSTMLNCLMYKLSYYRFADATMAPDGTSGYDRVRRTEIGKKNIKLRYFEEVFTTHHWMVRIYRLKDVPNRQKGARKKAAKAIGSPKKSNKLPKSASKRKSRIGGLRF</sequence>
<dbReference type="GO" id="GO:0012505">
    <property type="term" value="C:endomembrane system"/>
    <property type="evidence" value="ECO:0007669"/>
    <property type="project" value="UniProtKB-SubCell"/>
</dbReference>
<evidence type="ECO:0000313" key="20">
    <source>
        <dbReference type="EMBL" id="GAQ84150.1"/>
    </source>
</evidence>
<feature type="region of interest" description="Disordered" evidence="16">
    <location>
        <begin position="448"/>
        <end position="486"/>
    </location>
</feature>
<evidence type="ECO:0000256" key="2">
    <source>
        <dbReference type="ARBA" id="ARBA00001946"/>
    </source>
</evidence>
<keyword evidence="21" id="KW-1185">Reference proteome</keyword>
<dbReference type="InterPro" id="IPR048999">
    <property type="entry name" value="STT3-PglB_core"/>
</dbReference>
<evidence type="ECO:0000256" key="4">
    <source>
        <dbReference type="ARBA" id="ARBA00004922"/>
    </source>
</evidence>
<feature type="transmembrane region" description="Helical" evidence="17">
    <location>
        <begin position="82"/>
        <end position="102"/>
    </location>
</feature>
<keyword evidence="10" id="KW-0479">Metal-binding</keyword>
<evidence type="ECO:0000256" key="11">
    <source>
        <dbReference type="ARBA" id="ARBA00022842"/>
    </source>
</evidence>
<evidence type="ECO:0000256" key="16">
    <source>
        <dbReference type="SAM" id="MobiDB-lite"/>
    </source>
</evidence>
<comment type="cofactor">
    <cofactor evidence="2">
        <name>Mg(2+)</name>
        <dbReference type="ChEBI" id="CHEBI:18420"/>
    </cofactor>
</comment>
<comment type="subcellular location">
    <subcellularLocation>
        <location evidence="3">Endomembrane system</location>
        <topology evidence="3">Multi-pass membrane protein</topology>
    </subcellularLocation>
</comment>
<feature type="transmembrane region" description="Helical" evidence="17">
    <location>
        <begin position="366"/>
        <end position="396"/>
    </location>
</feature>
<accession>A0A1Y1HZN9</accession>
<evidence type="ECO:0000256" key="8">
    <source>
        <dbReference type="ARBA" id="ARBA00022679"/>
    </source>
</evidence>
<evidence type="ECO:0000259" key="19">
    <source>
        <dbReference type="Pfam" id="PF21436"/>
    </source>
</evidence>
<reference evidence="20 21" key="1">
    <citation type="journal article" date="2014" name="Nat. Commun.">
        <title>Klebsormidium flaccidum genome reveals primary factors for plant terrestrial adaptation.</title>
        <authorList>
            <person name="Hori K."/>
            <person name="Maruyama F."/>
            <person name="Fujisawa T."/>
            <person name="Togashi T."/>
            <person name="Yamamoto N."/>
            <person name="Seo M."/>
            <person name="Sato S."/>
            <person name="Yamada T."/>
            <person name="Mori H."/>
            <person name="Tajima N."/>
            <person name="Moriyama T."/>
            <person name="Ikeuchi M."/>
            <person name="Watanabe M."/>
            <person name="Wada H."/>
            <person name="Kobayashi K."/>
            <person name="Saito M."/>
            <person name="Masuda T."/>
            <person name="Sasaki-Sekimoto Y."/>
            <person name="Mashiguchi K."/>
            <person name="Awai K."/>
            <person name="Shimojima M."/>
            <person name="Masuda S."/>
            <person name="Iwai M."/>
            <person name="Nobusawa T."/>
            <person name="Narise T."/>
            <person name="Kondo S."/>
            <person name="Saito H."/>
            <person name="Sato R."/>
            <person name="Murakawa M."/>
            <person name="Ihara Y."/>
            <person name="Oshima-Yamada Y."/>
            <person name="Ohtaka K."/>
            <person name="Satoh M."/>
            <person name="Sonobe K."/>
            <person name="Ishii M."/>
            <person name="Ohtani R."/>
            <person name="Kanamori-Sato M."/>
            <person name="Honoki R."/>
            <person name="Miyazaki D."/>
            <person name="Mochizuki H."/>
            <person name="Umetsu J."/>
            <person name="Higashi K."/>
            <person name="Shibata D."/>
            <person name="Kamiya Y."/>
            <person name="Sato N."/>
            <person name="Nakamura Y."/>
            <person name="Tabata S."/>
            <person name="Ida S."/>
            <person name="Kurokawa K."/>
            <person name="Ohta H."/>
        </authorList>
    </citation>
    <scope>NUCLEOTIDE SEQUENCE [LARGE SCALE GENOMIC DNA]</scope>
    <source>
        <strain evidence="20 21">NIES-2285</strain>
    </source>
</reference>
<dbReference type="UniPathway" id="UPA00378"/>
<dbReference type="GO" id="GO:0046872">
    <property type="term" value="F:metal ion binding"/>
    <property type="evidence" value="ECO:0007669"/>
    <property type="project" value="UniProtKB-KW"/>
</dbReference>
<organism evidence="20 21">
    <name type="scientific">Klebsormidium nitens</name>
    <name type="common">Green alga</name>
    <name type="synonym">Ulothrix nitens</name>
    <dbReference type="NCBI Taxonomy" id="105231"/>
    <lineage>
        <taxon>Eukaryota</taxon>
        <taxon>Viridiplantae</taxon>
        <taxon>Streptophyta</taxon>
        <taxon>Klebsormidiophyceae</taxon>
        <taxon>Klebsormidiales</taxon>
        <taxon>Klebsormidiaceae</taxon>
        <taxon>Klebsormidium</taxon>
    </lineage>
</organism>
<feature type="transmembrane region" description="Helical" evidence="17">
    <location>
        <begin position="200"/>
        <end position="224"/>
    </location>
</feature>
<dbReference type="OMA" id="MMRIYRV"/>
<keyword evidence="9 17" id="KW-0812">Transmembrane</keyword>
<dbReference type="Gene3D" id="3.40.50.12610">
    <property type="match status" value="1"/>
</dbReference>
<evidence type="ECO:0000256" key="15">
    <source>
        <dbReference type="ARBA" id="ARBA00048829"/>
    </source>
</evidence>
<dbReference type="InterPro" id="IPR048307">
    <property type="entry name" value="STT3_N"/>
</dbReference>
<dbReference type="GO" id="GO:0004579">
    <property type="term" value="F:dolichyl-diphosphooligosaccharide-protein glycotransferase activity"/>
    <property type="evidence" value="ECO:0007669"/>
    <property type="project" value="UniProtKB-EC"/>
</dbReference>
<evidence type="ECO:0000256" key="3">
    <source>
        <dbReference type="ARBA" id="ARBA00004127"/>
    </source>
</evidence>
<evidence type="ECO:0000256" key="12">
    <source>
        <dbReference type="ARBA" id="ARBA00022989"/>
    </source>
</evidence>
<feature type="transmembrane region" description="Helical" evidence="17">
    <location>
        <begin position="267"/>
        <end position="285"/>
    </location>
</feature>
<evidence type="ECO:0000256" key="17">
    <source>
        <dbReference type="SAM" id="Phobius"/>
    </source>
</evidence>
<feature type="transmembrane region" description="Helical" evidence="17">
    <location>
        <begin position="139"/>
        <end position="157"/>
    </location>
</feature>
<name>A0A1Y1HZN9_KLENI</name>
<dbReference type="GO" id="GO:0016020">
    <property type="term" value="C:membrane"/>
    <property type="evidence" value="ECO:0007669"/>
    <property type="project" value="InterPro"/>
</dbReference>
<evidence type="ECO:0000256" key="7">
    <source>
        <dbReference type="ARBA" id="ARBA00022676"/>
    </source>
</evidence>
<dbReference type="Proteomes" id="UP000054558">
    <property type="component" value="Unassembled WGS sequence"/>
</dbReference>
<keyword evidence="7" id="KW-0328">Glycosyltransferase</keyword>
<comment type="similarity">
    <text evidence="5">Belongs to the STT3 family.</text>
</comment>
<feature type="domain" description="STT3/PglB/AglB core" evidence="19">
    <location>
        <begin position="574"/>
        <end position="630"/>
    </location>
</feature>
<evidence type="ECO:0000256" key="5">
    <source>
        <dbReference type="ARBA" id="ARBA00010810"/>
    </source>
</evidence>
<evidence type="ECO:0000256" key="13">
    <source>
        <dbReference type="ARBA" id="ARBA00023136"/>
    </source>
</evidence>
<feature type="transmembrane region" description="Helical" evidence="17">
    <location>
        <begin position="408"/>
        <end position="432"/>
    </location>
</feature>
<feature type="transmembrane region" description="Helical" evidence="17">
    <location>
        <begin position="297"/>
        <end position="322"/>
    </location>
</feature>
<keyword evidence="12 17" id="KW-1133">Transmembrane helix</keyword>
<dbReference type="Pfam" id="PF21436">
    <property type="entry name" value="STT3-PglB_core"/>
    <property type="match status" value="1"/>
</dbReference>
<evidence type="ECO:0000256" key="10">
    <source>
        <dbReference type="ARBA" id="ARBA00022723"/>
    </source>
</evidence>
<comment type="catalytic activity">
    <reaction evidence="15">
        <text>a di-trans,poly-cis-dolichyl diphosphooligosaccharide + L-asparaginyl-[protein] = N(4)-(oligosaccharide-(1-&gt;4)-N-acetyl-beta-D-glucosaminyl-(1-&gt;4)-N-acetyl-beta-D-glucosaminyl)-L-asparaginyl-[protein] + a di-trans,poly-cis-dolichyl diphosphate + H(+)</text>
        <dbReference type="Rhea" id="RHEA:22980"/>
        <dbReference type="Rhea" id="RHEA-COMP:12804"/>
        <dbReference type="Rhea" id="RHEA-COMP:12805"/>
        <dbReference type="Rhea" id="RHEA-COMP:19506"/>
        <dbReference type="Rhea" id="RHEA-COMP:19509"/>
        <dbReference type="ChEBI" id="CHEBI:15378"/>
        <dbReference type="ChEBI" id="CHEBI:50347"/>
        <dbReference type="ChEBI" id="CHEBI:57497"/>
        <dbReference type="ChEBI" id="CHEBI:57570"/>
        <dbReference type="ChEBI" id="CHEBI:132529"/>
        <dbReference type="EC" id="2.4.99.18"/>
    </reaction>
</comment>
<feature type="transmembrane region" description="Helical" evidence="17">
    <location>
        <begin position="508"/>
        <end position="529"/>
    </location>
</feature>
<feature type="transmembrane region" description="Helical" evidence="17">
    <location>
        <begin position="236"/>
        <end position="261"/>
    </location>
</feature>
<evidence type="ECO:0000256" key="1">
    <source>
        <dbReference type="ARBA" id="ARBA00001936"/>
    </source>
</evidence>
<dbReference type="Pfam" id="PF02516">
    <property type="entry name" value="STT3"/>
    <property type="match status" value="1"/>
</dbReference>
<dbReference type="OrthoDB" id="10261066at2759"/>
<protein>
    <recommendedName>
        <fullName evidence="6">dolichyl-diphosphooligosaccharide--protein glycotransferase</fullName>
        <ecNumber evidence="6">2.4.99.18</ecNumber>
    </recommendedName>
</protein>
<evidence type="ECO:0000256" key="6">
    <source>
        <dbReference type="ARBA" id="ARBA00012605"/>
    </source>
</evidence>
<comment type="pathway">
    <text evidence="4">Protein modification; protein glycosylation.</text>
</comment>
<dbReference type="AlphaFoldDB" id="A0A1Y1HZN9"/>
<feature type="compositionally biased region" description="Basic residues" evidence="16">
    <location>
        <begin position="766"/>
        <end position="780"/>
    </location>
</feature>
<keyword evidence="8 20" id="KW-0808">Transferase</keyword>
<comment type="cofactor">
    <cofactor evidence="1">
        <name>Mn(2+)</name>
        <dbReference type="ChEBI" id="CHEBI:29035"/>
    </cofactor>
</comment>
<feature type="transmembrane region" description="Helical" evidence="17">
    <location>
        <begin position="114"/>
        <end position="133"/>
    </location>
</feature>
<feature type="transmembrane region" description="Helical" evidence="17">
    <location>
        <begin position="12"/>
        <end position="32"/>
    </location>
</feature>
<evidence type="ECO:0000256" key="9">
    <source>
        <dbReference type="ARBA" id="ARBA00022692"/>
    </source>
</evidence>
<evidence type="ECO:0000313" key="21">
    <source>
        <dbReference type="Proteomes" id="UP000054558"/>
    </source>
</evidence>
<evidence type="ECO:0000256" key="14">
    <source>
        <dbReference type="ARBA" id="ARBA00023211"/>
    </source>
</evidence>
<feature type="domain" description="Oligosaccharyl transferase STT3 N-terminal" evidence="18">
    <location>
        <begin position="19"/>
        <end position="420"/>
    </location>
</feature>
<dbReference type="STRING" id="105231.A0A1Y1HZN9"/>
<dbReference type="PANTHER" id="PTHR13872">
    <property type="entry name" value="DOLICHYL-DIPHOSPHOOLIGOSACCHARIDE--PROTEIN GLYCOSYLTRANSFERASE SUBUNIT"/>
    <property type="match status" value="1"/>
</dbReference>
<keyword evidence="14" id="KW-0464">Manganese</keyword>
<dbReference type="EC" id="2.4.99.18" evidence="6"/>
<dbReference type="EMBL" id="DF237127">
    <property type="protein sequence ID" value="GAQ84150.1"/>
    <property type="molecule type" value="Genomic_DNA"/>
</dbReference>
<keyword evidence="13 17" id="KW-0472">Membrane</keyword>
<evidence type="ECO:0000259" key="18">
    <source>
        <dbReference type="Pfam" id="PF02516"/>
    </source>
</evidence>